<keyword evidence="2" id="KW-1133">Transmembrane helix</keyword>
<reference evidence="3 4" key="1">
    <citation type="journal article" date="2019" name="Int. J. Syst. Evol. Microbiol.">
        <title>The Global Catalogue of Microorganisms (GCM) 10K type strain sequencing project: providing services to taxonomists for standard genome sequencing and annotation.</title>
        <authorList>
            <consortium name="The Broad Institute Genomics Platform"/>
            <consortium name="The Broad Institute Genome Sequencing Center for Infectious Disease"/>
            <person name="Wu L."/>
            <person name="Ma J."/>
        </authorList>
    </citation>
    <scope>NUCLEOTIDE SEQUENCE [LARGE SCALE GENOMIC DNA]</scope>
    <source>
        <strain evidence="3 4">GX26</strain>
    </source>
</reference>
<sequence length="237" mass="24546">MTTFVEFLAGNALALAAVATVALVLVGVFALGDRSPPTVQPTRPVSTTAELASTADGTTTTDGPATDETTAAPVAVVGTPTTESPLDAPFVDVDAVAFAVRVASPFGHVTTVRAVAPFHLDVDGETVHVDPPTPHSPVVDDARSTHRRVLHDADDVPASTADVLSALDTDRSRAARVLSGGILPGRTHRTYRVTVVPVDRQVAVVGALARDGDDWRLDPATDGALRFLDPASVTKHA</sequence>
<proteinExistence type="predicted"/>
<name>A0ABD5VDR0_9EURY</name>
<dbReference type="Proteomes" id="UP001596395">
    <property type="component" value="Unassembled WGS sequence"/>
</dbReference>
<accession>A0ABD5VDR0</accession>
<keyword evidence="4" id="KW-1185">Reference proteome</keyword>
<gene>
    <name evidence="3" type="ORF">ACFQGB_10080</name>
</gene>
<feature type="transmembrane region" description="Helical" evidence="2">
    <location>
        <begin position="12"/>
        <end position="31"/>
    </location>
</feature>
<feature type="region of interest" description="Disordered" evidence="1">
    <location>
        <begin position="36"/>
        <end position="70"/>
    </location>
</feature>
<protein>
    <submittedName>
        <fullName evidence="3">Uncharacterized protein</fullName>
    </submittedName>
</protein>
<evidence type="ECO:0000256" key="1">
    <source>
        <dbReference type="SAM" id="MobiDB-lite"/>
    </source>
</evidence>
<evidence type="ECO:0000313" key="3">
    <source>
        <dbReference type="EMBL" id="MFC6953211.1"/>
    </source>
</evidence>
<feature type="compositionally biased region" description="Low complexity" evidence="1">
    <location>
        <begin position="54"/>
        <end position="70"/>
    </location>
</feature>
<organism evidence="3 4">
    <name type="scientific">Halorubellus litoreus</name>
    <dbReference type="NCBI Taxonomy" id="755308"/>
    <lineage>
        <taxon>Archaea</taxon>
        <taxon>Methanobacteriati</taxon>
        <taxon>Methanobacteriota</taxon>
        <taxon>Stenosarchaea group</taxon>
        <taxon>Halobacteria</taxon>
        <taxon>Halobacteriales</taxon>
        <taxon>Halorubellaceae</taxon>
        <taxon>Halorubellus</taxon>
    </lineage>
</organism>
<feature type="compositionally biased region" description="Polar residues" evidence="1">
    <location>
        <begin position="40"/>
        <end position="51"/>
    </location>
</feature>
<evidence type="ECO:0000313" key="4">
    <source>
        <dbReference type="Proteomes" id="UP001596395"/>
    </source>
</evidence>
<dbReference type="EMBL" id="JBHSXN010000002">
    <property type="protein sequence ID" value="MFC6953211.1"/>
    <property type="molecule type" value="Genomic_DNA"/>
</dbReference>
<evidence type="ECO:0000256" key="2">
    <source>
        <dbReference type="SAM" id="Phobius"/>
    </source>
</evidence>
<keyword evidence="2" id="KW-0812">Transmembrane</keyword>
<dbReference type="RefSeq" id="WP_336350174.1">
    <property type="nucleotide sequence ID" value="NZ_JAZAQL010000002.1"/>
</dbReference>
<dbReference type="AlphaFoldDB" id="A0ABD5VDR0"/>
<keyword evidence="2" id="KW-0472">Membrane</keyword>
<comment type="caution">
    <text evidence="3">The sequence shown here is derived from an EMBL/GenBank/DDBJ whole genome shotgun (WGS) entry which is preliminary data.</text>
</comment>